<dbReference type="SMART" id="SM00530">
    <property type="entry name" value="HTH_XRE"/>
    <property type="match status" value="1"/>
</dbReference>
<dbReference type="GO" id="GO:0003677">
    <property type="term" value="F:DNA binding"/>
    <property type="evidence" value="ECO:0007669"/>
    <property type="project" value="InterPro"/>
</dbReference>
<accession>C9Y4N1</accession>
<dbReference type="PATRIC" id="fig|693216.3.peg.156"/>
<dbReference type="Proteomes" id="UP000002069">
    <property type="component" value="Chromosome"/>
</dbReference>
<name>C9Y4N1_CROTZ</name>
<dbReference type="KEGG" id="ctu:CTU_01660"/>
<dbReference type="AlphaFoldDB" id="C9Y4N1"/>
<evidence type="ECO:0000313" key="2">
    <source>
        <dbReference type="EMBL" id="CBA26922.1"/>
    </source>
</evidence>
<dbReference type="Pfam" id="PF01381">
    <property type="entry name" value="HTH_3"/>
    <property type="match status" value="1"/>
</dbReference>
<dbReference type="InterPro" id="IPR001387">
    <property type="entry name" value="Cro/C1-type_HTH"/>
</dbReference>
<dbReference type="CDD" id="cd00093">
    <property type="entry name" value="HTH_XRE"/>
    <property type="match status" value="1"/>
</dbReference>
<dbReference type="SUPFAM" id="SSF47413">
    <property type="entry name" value="lambda repressor-like DNA-binding domains"/>
    <property type="match status" value="1"/>
</dbReference>
<reference evidence="3" key="2">
    <citation type="journal article" date="2011" name="J. Bacteriol.">
        <title>Complete genome sequence of Cronobacter turicensis LMG 23827, a food-borne pathogen causing deaths in neonates.</title>
        <authorList>
            <person name="Stephan R."/>
            <person name="Lehner A."/>
            <person name="Tischler P."/>
            <person name="Rattei T."/>
        </authorList>
    </citation>
    <scope>NUCLEOTIDE SEQUENCE [LARGE SCALE GENOMIC DNA]</scope>
    <source>
        <strain evidence="3">DSM 18703 / CCUG 55852 / LMG 23827 / z3032</strain>
    </source>
</reference>
<protein>
    <recommendedName>
        <fullName evidence="1">HTH cro/C1-type domain-containing protein</fullName>
    </recommendedName>
</protein>
<dbReference type="HOGENOM" id="CLU_2318557_0_0_6"/>
<dbReference type="Gene3D" id="1.10.260.40">
    <property type="entry name" value="lambda repressor-like DNA-binding domains"/>
    <property type="match status" value="1"/>
</dbReference>
<dbReference type="InterPro" id="IPR010982">
    <property type="entry name" value="Lambda_DNA-bd_dom_sf"/>
</dbReference>
<sequence>MLRGLEKLERESFRLRYPDTRVLSGGLYELRVGAKDIARTFFAFAMRTQAGLTKDDVAERMGNSPPEITRLEDHALCASADTLQRYAQACGVKLKLSFS</sequence>
<dbReference type="EMBL" id="FN543093">
    <property type="protein sequence ID" value="CBA26922.1"/>
    <property type="molecule type" value="Genomic_DNA"/>
</dbReference>
<keyword evidence="3" id="KW-1185">Reference proteome</keyword>
<reference evidence="2 3" key="1">
    <citation type="journal article" date="2010" name="J. Bacteriol.">
        <title>Complete Genome Sequence of Cronobacter turicensis LMG 23827, a foodborne pathogen causing deaths in neonates.</title>
        <authorList>
            <person name="Stephan R."/>
            <person name="Lehner A."/>
            <person name="Tischler P."/>
            <person name="Rattei T."/>
        </authorList>
    </citation>
    <scope>NUCLEOTIDE SEQUENCE [LARGE SCALE GENOMIC DNA]</scope>
    <source>
        <strain evidence="3">DSM 18703 / CCUG 55852 / LMG 23827 / z3032</strain>
    </source>
</reference>
<dbReference type="PROSITE" id="PS50943">
    <property type="entry name" value="HTH_CROC1"/>
    <property type="match status" value="1"/>
</dbReference>
<evidence type="ECO:0000259" key="1">
    <source>
        <dbReference type="PROSITE" id="PS50943"/>
    </source>
</evidence>
<feature type="domain" description="HTH cro/C1-type" evidence="1">
    <location>
        <begin position="45"/>
        <end position="97"/>
    </location>
</feature>
<organism evidence="2 3">
    <name type="scientific">Cronobacter turicensis (strain DSM 18703 / CCUG 55852 / LMG 23827 / z3032)</name>
    <dbReference type="NCBI Taxonomy" id="693216"/>
    <lineage>
        <taxon>Bacteria</taxon>
        <taxon>Pseudomonadati</taxon>
        <taxon>Pseudomonadota</taxon>
        <taxon>Gammaproteobacteria</taxon>
        <taxon>Enterobacterales</taxon>
        <taxon>Enterobacteriaceae</taxon>
        <taxon>Cronobacter</taxon>
    </lineage>
</organism>
<proteinExistence type="predicted"/>
<gene>
    <name evidence="2" type="ordered locus">Ctu_01660</name>
</gene>
<evidence type="ECO:0000313" key="3">
    <source>
        <dbReference type="Proteomes" id="UP000002069"/>
    </source>
</evidence>